<dbReference type="EMBL" id="JBHTCA010000008">
    <property type="protein sequence ID" value="MFC7409781.1"/>
    <property type="molecule type" value="Genomic_DNA"/>
</dbReference>
<evidence type="ECO:0000313" key="1">
    <source>
        <dbReference type="EMBL" id="MFC7409781.1"/>
    </source>
</evidence>
<protein>
    <submittedName>
        <fullName evidence="1">Uncharacterized protein</fullName>
    </submittedName>
</protein>
<gene>
    <name evidence="1" type="ORF">ACFQPB_12990</name>
</gene>
<name>A0ABW2QK27_9BURK</name>
<evidence type="ECO:0000313" key="2">
    <source>
        <dbReference type="Proteomes" id="UP001596501"/>
    </source>
</evidence>
<reference evidence="2" key="1">
    <citation type="journal article" date="2019" name="Int. J. Syst. Evol. Microbiol.">
        <title>The Global Catalogue of Microorganisms (GCM) 10K type strain sequencing project: providing services to taxonomists for standard genome sequencing and annotation.</title>
        <authorList>
            <consortium name="The Broad Institute Genomics Platform"/>
            <consortium name="The Broad Institute Genome Sequencing Center for Infectious Disease"/>
            <person name="Wu L."/>
            <person name="Ma J."/>
        </authorList>
    </citation>
    <scope>NUCLEOTIDE SEQUENCE [LARGE SCALE GENOMIC DNA]</scope>
    <source>
        <strain evidence="2">CGMCC 1.12371</strain>
    </source>
</reference>
<dbReference type="RefSeq" id="WP_382223911.1">
    <property type="nucleotide sequence ID" value="NZ_JBHTCA010000008.1"/>
</dbReference>
<keyword evidence="2" id="KW-1185">Reference proteome</keyword>
<dbReference type="Proteomes" id="UP001596501">
    <property type="component" value="Unassembled WGS sequence"/>
</dbReference>
<sequence>MFDAFDQAHGLHAFAPAPPTRLLVVPATAHGGVAHQLLWLLARRLARQGEQVLVLDGMATESAGSGLRALLEATPGAPVPWPGDWTEDAVSGVHIMPGRLGLLQLGNQAHGRPGSATLARLVQALPQGVFVLLTAPVEVLAVLLQATGARPLVPLDAQPRTLVEAYNAAKVLLQAGELSPVLVPMAPRGHTAGGRGLDALEAPVAALAQCARTHLGADLQIWPVAYDESRDTPAARVPEPWWFKVLDSALTVTSDVVASDLRQPAEVAAEPDSRRC</sequence>
<comment type="caution">
    <text evidence="1">The sequence shown here is derived from an EMBL/GenBank/DDBJ whole genome shotgun (WGS) entry which is preliminary data.</text>
</comment>
<organism evidence="1 2">
    <name type="scientific">Hydrogenophaga atypica</name>
    <dbReference type="NCBI Taxonomy" id="249409"/>
    <lineage>
        <taxon>Bacteria</taxon>
        <taxon>Pseudomonadati</taxon>
        <taxon>Pseudomonadota</taxon>
        <taxon>Betaproteobacteria</taxon>
        <taxon>Burkholderiales</taxon>
        <taxon>Comamonadaceae</taxon>
        <taxon>Hydrogenophaga</taxon>
    </lineage>
</organism>
<proteinExistence type="predicted"/>
<accession>A0ABW2QK27</accession>